<reference evidence="9 10" key="1">
    <citation type="submission" date="2016-06" db="EMBL/GenBank/DDBJ databases">
        <title>Draft genome of Moraxella nonliquefaciens CCUG 60284.</title>
        <authorList>
            <person name="Salva-Serra F."/>
            <person name="Engstrom-Jakobsson H."/>
            <person name="Thorell K."/>
            <person name="Gonzales-Siles L."/>
            <person name="Karlsson R."/>
            <person name="Boulund F."/>
            <person name="Engstrand L."/>
            <person name="Kristiansson E."/>
            <person name="Moore E."/>
        </authorList>
    </citation>
    <scope>NUCLEOTIDE SEQUENCE [LARGE SCALE GENOMIC DNA]</scope>
    <source>
        <strain evidence="9 10">CCUG 60284</strain>
    </source>
</reference>
<dbReference type="HAMAP" id="MF_00523">
    <property type="entry name" value="LpxD"/>
    <property type="match status" value="1"/>
</dbReference>
<evidence type="ECO:0000256" key="2">
    <source>
        <dbReference type="ARBA" id="ARBA00022556"/>
    </source>
</evidence>
<dbReference type="CDD" id="cd03352">
    <property type="entry name" value="LbH_LpxD"/>
    <property type="match status" value="1"/>
</dbReference>
<dbReference type="AlphaFoldDB" id="A0A1B8PKK0"/>
<name>A0A1B8PKK0_MORNO</name>
<keyword evidence="4 7" id="KW-0677">Repeat</keyword>
<dbReference type="GO" id="GO:0009245">
    <property type="term" value="P:lipid A biosynthetic process"/>
    <property type="evidence" value="ECO:0007669"/>
    <property type="project" value="UniProtKB-UniRule"/>
</dbReference>
<dbReference type="GO" id="GO:0103118">
    <property type="term" value="F:UDP-3-O-[(3R)-3-hydroxyacyl]-glucosamine N-acyltransferase activity"/>
    <property type="evidence" value="ECO:0007669"/>
    <property type="project" value="UniProtKB-EC"/>
</dbReference>
<evidence type="ECO:0000256" key="7">
    <source>
        <dbReference type="HAMAP-Rule" id="MF_00523"/>
    </source>
</evidence>
<comment type="caution">
    <text evidence="9">The sequence shown here is derived from an EMBL/GenBank/DDBJ whole genome shotgun (WGS) entry which is preliminary data.</text>
</comment>
<evidence type="ECO:0000256" key="3">
    <source>
        <dbReference type="ARBA" id="ARBA00022679"/>
    </source>
</evidence>
<dbReference type="UniPathway" id="UPA00973"/>
<dbReference type="GO" id="GO:0016410">
    <property type="term" value="F:N-acyltransferase activity"/>
    <property type="evidence" value="ECO:0007669"/>
    <property type="project" value="InterPro"/>
</dbReference>
<dbReference type="Pfam" id="PF04613">
    <property type="entry name" value="LpxD"/>
    <property type="match status" value="1"/>
</dbReference>
<dbReference type="Pfam" id="PF00132">
    <property type="entry name" value="Hexapep"/>
    <property type="match status" value="2"/>
</dbReference>
<dbReference type="NCBIfam" id="NF002060">
    <property type="entry name" value="PRK00892.1"/>
    <property type="match status" value="1"/>
</dbReference>
<evidence type="ECO:0000256" key="4">
    <source>
        <dbReference type="ARBA" id="ARBA00022737"/>
    </source>
</evidence>
<evidence type="ECO:0000256" key="6">
    <source>
        <dbReference type="ARBA" id="ARBA00023315"/>
    </source>
</evidence>
<feature type="active site" description="Proton acceptor" evidence="7">
    <location>
        <position position="232"/>
    </location>
</feature>
<dbReference type="InterPro" id="IPR001451">
    <property type="entry name" value="Hexapep"/>
</dbReference>
<keyword evidence="1 7" id="KW-0444">Lipid biosynthesis</keyword>
<evidence type="ECO:0000259" key="8">
    <source>
        <dbReference type="Pfam" id="PF04613"/>
    </source>
</evidence>
<dbReference type="SUPFAM" id="SSF51161">
    <property type="entry name" value="Trimeric LpxA-like enzymes"/>
    <property type="match status" value="1"/>
</dbReference>
<dbReference type="EMBL" id="LZDN01000007">
    <property type="protein sequence ID" value="OBX51148.1"/>
    <property type="molecule type" value="Genomic_DNA"/>
</dbReference>
<feature type="domain" description="UDP-3-O-[3-hydroxymyristoyl] glucosamine N-acyltransferase non-repeat region" evidence="8">
    <location>
        <begin position="28"/>
        <end position="96"/>
    </location>
</feature>
<dbReference type="OrthoDB" id="9784739at2"/>
<dbReference type="Gene3D" id="2.160.10.10">
    <property type="entry name" value="Hexapeptide repeat proteins"/>
    <property type="match status" value="1"/>
</dbReference>
<comment type="catalytic activity">
    <reaction evidence="7">
        <text>a UDP-3-O-[(3R)-3-hydroxyacyl]-alpha-D-glucosamine + a (3R)-hydroxyacyl-[ACP] = a UDP-2-N,3-O-bis[(3R)-3-hydroxyacyl]-alpha-D-glucosamine + holo-[ACP] + H(+)</text>
        <dbReference type="Rhea" id="RHEA:53836"/>
        <dbReference type="Rhea" id="RHEA-COMP:9685"/>
        <dbReference type="Rhea" id="RHEA-COMP:9945"/>
        <dbReference type="ChEBI" id="CHEBI:15378"/>
        <dbReference type="ChEBI" id="CHEBI:64479"/>
        <dbReference type="ChEBI" id="CHEBI:78827"/>
        <dbReference type="ChEBI" id="CHEBI:137740"/>
        <dbReference type="ChEBI" id="CHEBI:137748"/>
        <dbReference type="EC" id="2.3.1.191"/>
    </reaction>
</comment>
<dbReference type="EC" id="2.3.1.191" evidence="7"/>
<evidence type="ECO:0000256" key="5">
    <source>
        <dbReference type="ARBA" id="ARBA00023098"/>
    </source>
</evidence>
<accession>A0A1B8PKK0</accession>
<keyword evidence="3 7" id="KW-0808">Transferase</keyword>
<comment type="function">
    <text evidence="7">Catalyzes the N-acylation of UDP-3-O-acylglucosamine using 3-hydroxyacyl-ACP as the acyl donor. Is involved in the biosynthesis of lipid A, a phosphorylated glycolipid that anchors the lipopolysaccharide to the outer membrane of the cell.</text>
</comment>
<dbReference type="Proteomes" id="UP000092671">
    <property type="component" value="Unassembled WGS sequence"/>
</dbReference>
<gene>
    <name evidence="7" type="primary">lpxD</name>
    <name evidence="9" type="ORF">A9Z60_08195</name>
</gene>
<comment type="similarity">
    <text evidence="7">Belongs to the transferase hexapeptide repeat family. LpxD subfamily.</text>
</comment>
<dbReference type="Gene3D" id="3.40.1390.10">
    <property type="entry name" value="MurE/MurF, N-terminal domain"/>
    <property type="match status" value="1"/>
</dbReference>
<dbReference type="InterPro" id="IPR007691">
    <property type="entry name" value="LpxD"/>
</dbReference>
<dbReference type="PANTHER" id="PTHR43378:SF2">
    <property type="entry name" value="UDP-3-O-ACYLGLUCOSAMINE N-ACYLTRANSFERASE 1, MITOCHONDRIAL-RELATED"/>
    <property type="match status" value="1"/>
</dbReference>
<sequence length="319" mass="33600">MIGLDKLICAIEHCQKVLNKDALMNVHVSVNRVSDLANADGKSLAFLAKASYLPDLLRSQAGVILVSERFLDRLPALPNTTVILVKDAYLAYASVSGLFDHQADEGIHSTAIISPTAIIGKNVRIGAYAVIGDFVQIGDDCQIDSHVVIAHHCVIGDDVQIHVHASIGAEGFGFAPKVETDGLSWQKIHQLGRVVIGNRVRIGANTCIDRGAVGDTVIGDDVIIDNLVQIAHNVHVGDGTAIAAMTGVAGSTHIGTNCIIGGGVGIAGHLMIADGTTLTGRTFVAQSIDKADSYSSGTTAMPTQDWRRAAIKFRQSGQK</sequence>
<keyword evidence="6 7" id="KW-0012">Acyltransferase</keyword>
<comment type="pathway">
    <text evidence="7">Bacterial outer membrane biogenesis; LPS lipid A biosynthesis.</text>
</comment>
<proteinExistence type="inferred from homology"/>
<dbReference type="PANTHER" id="PTHR43378">
    <property type="entry name" value="UDP-3-O-ACYLGLUCOSAMINE N-ACYLTRANSFERASE"/>
    <property type="match status" value="1"/>
</dbReference>
<keyword evidence="2 7" id="KW-0441">Lipid A biosynthesis</keyword>
<organism evidence="9 10">
    <name type="scientific">Moraxella nonliquefaciens</name>
    <dbReference type="NCBI Taxonomy" id="478"/>
    <lineage>
        <taxon>Bacteria</taxon>
        <taxon>Pseudomonadati</taxon>
        <taxon>Pseudomonadota</taxon>
        <taxon>Gammaproteobacteria</taxon>
        <taxon>Moraxellales</taxon>
        <taxon>Moraxellaceae</taxon>
        <taxon>Moraxella</taxon>
    </lineage>
</organism>
<dbReference type="InterPro" id="IPR011004">
    <property type="entry name" value="Trimer_LpxA-like_sf"/>
</dbReference>
<evidence type="ECO:0000256" key="1">
    <source>
        <dbReference type="ARBA" id="ARBA00022516"/>
    </source>
</evidence>
<comment type="subunit">
    <text evidence="7">Homotrimer.</text>
</comment>
<evidence type="ECO:0000313" key="10">
    <source>
        <dbReference type="Proteomes" id="UP000092671"/>
    </source>
</evidence>
<dbReference type="RefSeq" id="WP_066892867.1">
    <property type="nucleotide sequence ID" value="NZ_LZDN01000007.1"/>
</dbReference>
<evidence type="ECO:0000313" key="9">
    <source>
        <dbReference type="EMBL" id="OBX51148.1"/>
    </source>
</evidence>
<protein>
    <recommendedName>
        <fullName evidence="7">UDP-3-O-acylglucosamine N-acyltransferase</fullName>
        <ecNumber evidence="7">2.3.1.191</ecNumber>
    </recommendedName>
</protein>
<dbReference type="GO" id="GO:0016020">
    <property type="term" value="C:membrane"/>
    <property type="evidence" value="ECO:0007669"/>
    <property type="project" value="GOC"/>
</dbReference>
<dbReference type="InterPro" id="IPR020573">
    <property type="entry name" value="UDP_GlcNAc_AcTrfase_non-rep"/>
</dbReference>
<keyword evidence="5 7" id="KW-0443">Lipid metabolism</keyword>